<name>A0A1C7N1J3_9FUNG</name>
<gene>
    <name evidence="1" type="ORF">A0J61_08948</name>
</gene>
<evidence type="ECO:0000313" key="1">
    <source>
        <dbReference type="EMBL" id="OBZ83005.1"/>
    </source>
</evidence>
<dbReference type="AlphaFoldDB" id="A0A1C7N1J3"/>
<proteinExistence type="predicted"/>
<accession>A0A1C7N1J3</accession>
<comment type="caution">
    <text evidence="1">The sequence shown here is derived from an EMBL/GenBank/DDBJ whole genome shotgun (WGS) entry which is preliminary data.</text>
</comment>
<keyword evidence="2" id="KW-1185">Reference proteome</keyword>
<sequence>MTVYAENLSVQKNSKWIISIVSFHLLPLFERNNQSTVNLLGFEANLLDSPHLLSMIQSSQFLMLS</sequence>
<dbReference type="Proteomes" id="UP000093000">
    <property type="component" value="Unassembled WGS sequence"/>
</dbReference>
<reference evidence="1 2" key="1">
    <citation type="submission" date="2016-03" db="EMBL/GenBank/DDBJ databases">
        <title>Choanephora cucurbitarum.</title>
        <authorList>
            <person name="Min B."/>
            <person name="Park H."/>
            <person name="Park J.-H."/>
            <person name="Shin H.-D."/>
            <person name="Choi I.-G."/>
        </authorList>
    </citation>
    <scope>NUCLEOTIDE SEQUENCE [LARGE SCALE GENOMIC DNA]</scope>
    <source>
        <strain evidence="1 2">KUS-F28377</strain>
    </source>
</reference>
<dbReference type="InParanoid" id="A0A1C7N1J3"/>
<protein>
    <submittedName>
        <fullName evidence="1">Uncharacterized protein</fullName>
    </submittedName>
</protein>
<dbReference type="EMBL" id="LUGH01000741">
    <property type="protein sequence ID" value="OBZ83005.1"/>
    <property type="molecule type" value="Genomic_DNA"/>
</dbReference>
<evidence type="ECO:0000313" key="2">
    <source>
        <dbReference type="Proteomes" id="UP000093000"/>
    </source>
</evidence>
<organism evidence="1 2">
    <name type="scientific">Choanephora cucurbitarum</name>
    <dbReference type="NCBI Taxonomy" id="101091"/>
    <lineage>
        <taxon>Eukaryota</taxon>
        <taxon>Fungi</taxon>
        <taxon>Fungi incertae sedis</taxon>
        <taxon>Mucoromycota</taxon>
        <taxon>Mucoromycotina</taxon>
        <taxon>Mucoromycetes</taxon>
        <taxon>Mucorales</taxon>
        <taxon>Mucorineae</taxon>
        <taxon>Choanephoraceae</taxon>
        <taxon>Choanephoroideae</taxon>
        <taxon>Choanephora</taxon>
    </lineage>
</organism>